<keyword evidence="2" id="KW-1185">Reference proteome</keyword>
<proteinExistence type="predicted"/>
<dbReference type="EMBL" id="JACHIP010000014">
    <property type="protein sequence ID" value="MBB5060474.1"/>
    <property type="molecule type" value="Genomic_DNA"/>
</dbReference>
<accession>A0A7W7ZIB2</accession>
<protein>
    <submittedName>
        <fullName evidence="1">Uncharacterized protein</fullName>
    </submittedName>
</protein>
<dbReference type="AlphaFoldDB" id="A0A7W7ZIB2"/>
<sequence>MLKDGSKVIGSRGAMMVNQHMDEGAHIALEILANLIYLTKRESEDSQKVVGYMTTAEEQVSRLAATLGLKS</sequence>
<reference evidence="1 2" key="1">
    <citation type="submission" date="2020-08" db="EMBL/GenBank/DDBJ databases">
        <title>Genomic Encyclopedia of Type Strains, Phase IV (KMG-V): Genome sequencing to study the core and pangenomes of soil and plant-associated prokaryotes.</title>
        <authorList>
            <person name="Whitman W."/>
        </authorList>
    </citation>
    <scope>NUCLEOTIDE SEQUENCE [LARGE SCALE GENOMIC DNA]</scope>
    <source>
        <strain evidence="1 2">M8UP14</strain>
    </source>
</reference>
<dbReference type="RefSeq" id="WP_184222796.1">
    <property type="nucleotide sequence ID" value="NZ_JACHIP010000014.1"/>
</dbReference>
<organism evidence="1 2">
    <name type="scientific">Granulicella aggregans</name>
    <dbReference type="NCBI Taxonomy" id="474949"/>
    <lineage>
        <taxon>Bacteria</taxon>
        <taxon>Pseudomonadati</taxon>
        <taxon>Acidobacteriota</taxon>
        <taxon>Terriglobia</taxon>
        <taxon>Terriglobales</taxon>
        <taxon>Acidobacteriaceae</taxon>
        <taxon>Granulicella</taxon>
    </lineage>
</organism>
<gene>
    <name evidence="1" type="ORF">HDF16_005210</name>
</gene>
<evidence type="ECO:0000313" key="1">
    <source>
        <dbReference type="EMBL" id="MBB5060474.1"/>
    </source>
</evidence>
<evidence type="ECO:0000313" key="2">
    <source>
        <dbReference type="Proteomes" id="UP000540989"/>
    </source>
</evidence>
<name>A0A7W7ZIB2_9BACT</name>
<dbReference type="Proteomes" id="UP000540989">
    <property type="component" value="Unassembled WGS sequence"/>
</dbReference>
<comment type="caution">
    <text evidence="1">The sequence shown here is derived from an EMBL/GenBank/DDBJ whole genome shotgun (WGS) entry which is preliminary data.</text>
</comment>